<name>A0A9Q1J2J5_SYNKA</name>
<feature type="chain" id="PRO_5040306964" description="C19orf38 Ig domain-containing protein" evidence="3">
    <location>
        <begin position="31"/>
        <end position="420"/>
    </location>
</feature>
<feature type="compositionally biased region" description="Low complexity" evidence="1">
    <location>
        <begin position="394"/>
        <end position="406"/>
    </location>
</feature>
<dbReference type="InterPro" id="IPR013783">
    <property type="entry name" value="Ig-like_fold"/>
</dbReference>
<gene>
    <name evidence="5" type="ORF">SKAU_G00122540</name>
</gene>
<organism evidence="5 6">
    <name type="scientific">Synaphobranchus kaupii</name>
    <name type="common">Kaup's arrowtooth eel</name>
    <dbReference type="NCBI Taxonomy" id="118154"/>
    <lineage>
        <taxon>Eukaryota</taxon>
        <taxon>Metazoa</taxon>
        <taxon>Chordata</taxon>
        <taxon>Craniata</taxon>
        <taxon>Vertebrata</taxon>
        <taxon>Euteleostomi</taxon>
        <taxon>Actinopterygii</taxon>
        <taxon>Neopterygii</taxon>
        <taxon>Teleostei</taxon>
        <taxon>Anguilliformes</taxon>
        <taxon>Synaphobranchidae</taxon>
        <taxon>Synaphobranchus</taxon>
    </lineage>
</organism>
<keyword evidence="2" id="KW-0812">Transmembrane</keyword>
<evidence type="ECO:0000256" key="1">
    <source>
        <dbReference type="SAM" id="MobiDB-lite"/>
    </source>
</evidence>
<protein>
    <recommendedName>
        <fullName evidence="4">C19orf38 Ig domain-containing protein</fullName>
    </recommendedName>
</protein>
<evidence type="ECO:0000256" key="2">
    <source>
        <dbReference type="SAM" id="Phobius"/>
    </source>
</evidence>
<evidence type="ECO:0000256" key="3">
    <source>
        <dbReference type="SAM" id="SignalP"/>
    </source>
</evidence>
<dbReference type="Pfam" id="PF17737">
    <property type="entry name" value="Ig_C19orf38"/>
    <property type="match status" value="1"/>
</dbReference>
<dbReference type="InterPro" id="IPR040438">
    <property type="entry name" value="HIDE1"/>
</dbReference>
<evidence type="ECO:0000313" key="5">
    <source>
        <dbReference type="EMBL" id="KAJ8363423.1"/>
    </source>
</evidence>
<dbReference type="Gene3D" id="2.60.40.10">
    <property type="entry name" value="Immunoglobulins"/>
    <property type="match status" value="1"/>
</dbReference>
<proteinExistence type="predicted"/>
<dbReference type="InterPro" id="IPR036179">
    <property type="entry name" value="Ig-like_dom_sf"/>
</dbReference>
<dbReference type="PANTHER" id="PTHR36859:SF1">
    <property type="entry name" value="PROTEIN HIDE1"/>
    <property type="match status" value="1"/>
</dbReference>
<reference evidence="5" key="1">
    <citation type="journal article" date="2023" name="Science">
        <title>Genome structures resolve the early diversification of teleost fishes.</title>
        <authorList>
            <person name="Parey E."/>
            <person name="Louis A."/>
            <person name="Montfort J."/>
            <person name="Bouchez O."/>
            <person name="Roques C."/>
            <person name="Iampietro C."/>
            <person name="Lluch J."/>
            <person name="Castinel A."/>
            <person name="Donnadieu C."/>
            <person name="Desvignes T."/>
            <person name="Floi Bucao C."/>
            <person name="Jouanno E."/>
            <person name="Wen M."/>
            <person name="Mejri S."/>
            <person name="Dirks R."/>
            <person name="Jansen H."/>
            <person name="Henkel C."/>
            <person name="Chen W.J."/>
            <person name="Zahm M."/>
            <person name="Cabau C."/>
            <person name="Klopp C."/>
            <person name="Thompson A.W."/>
            <person name="Robinson-Rechavi M."/>
            <person name="Braasch I."/>
            <person name="Lecointre G."/>
            <person name="Bobe J."/>
            <person name="Postlethwait J.H."/>
            <person name="Berthelot C."/>
            <person name="Roest Crollius H."/>
            <person name="Guiguen Y."/>
        </authorList>
    </citation>
    <scope>NUCLEOTIDE SEQUENCE</scope>
    <source>
        <strain evidence="5">WJC10195</strain>
    </source>
</reference>
<evidence type="ECO:0000259" key="4">
    <source>
        <dbReference type="Pfam" id="PF17737"/>
    </source>
</evidence>
<comment type="caution">
    <text evidence="5">The sequence shown here is derived from an EMBL/GenBank/DDBJ whole genome shotgun (WGS) entry which is preliminary data.</text>
</comment>
<dbReference type="AlphaFoldDB" id="A0A9Q1J2J5"/>
<feature type="transmembrane region" description="Helical" evidence="2">
    <location>
        <begin position="323"/>
        <end position="347"/>
    </location>
</feature>
<sequence length="420" mass="45786">MAVSQHHCSIKDFVLLVSCTLLLWDPVCLSDSSPPVPTLSQQTPQGGGTVDLLCRAPDGHGGVLFSLHRRAYGPDTSGQQVDQQMFQQEAQEALFRLREDAVVWQDHYYCIYLNGHSHYSSYSPYVRLRPSAPVSPLPQPFLTVEPRSGSVLHGQSLSFHCSAPLPQSPAPQAFLLLRTGLESEGSMVSPVSLVSRSADSPGPEVPFHIGPQTCPHHSFRTVVARAKLAVVPDPVDEGVTVQCTGTPAYPGAHFTLFRLGSSLPVTARNAGPARHTVSFTLSVLQTHPDQYQCQYSVFLGQGWSHSERSLPLTVPGLTGSPDWPLIAGSVSAVLLFLVVLVVLGIGVRRRVKALAEKKKRREEAQFWQRHQPADHTFDLSLRHVSIGCQEWGPSSTARLRTSSLSTPQCPLSTFENPADS</sequence>
<feature type="region of interest" description="Disordered" evidence="1">
    <location>
        <begin position="394"/>
        <end position="420"/>
    </location>
</feature>
<dbReference type="OrthoDB" id="8917711at2759"/>
<evidence type="ECO:0000313" key="6">
    <source>
        <dbReference type="Proteomes" id="UP001152622"/>
    </source>
</evidence>
<feature type="signal peptide" evidence="3">
    <location>
        <begin position="1"/>
        <end position="30"/>
    </location>
</feature>
<accession>A0A9Q1J2J5</accession>
<keyword evidence="6" id="KW-1185">Reference proteome</keyword>
<keyword evidence="2" id="KW-1133">Transmembrane helix</keyword>
<dbReference type="EMBL" id="JAINUF010000004">
    <property type="protein sequence ID" value="KAJ8363423.1"/>
    <property type="molecule type" value="Genomic_DNA"/>
</dbReference>
<dbReference type="Proteomes" id="UP001152622">
    <property type="component" value="Chromosome 4"/>
</dbReference>
<feature type="compositionally biased region" description="Polar residues" evidence="1">
    <location>
        <begin position="407"/>
        <end position="420"/>
    </location>
</feature>
<dbReference type="InterPro" id="IPR041066">
    <property type="entry name" value="C19orf38_Ig"/>
</dbReference>
<dbReference type="PANTHER" id="PTHR36859">
    <property type="entry name" value="PROTEIN HIDE1"/>
    <property type="match status" value="1"/>
</dbReference>
<keyword evidence="3" id="KW-0732">Signal</keyword>
<dbReference type="SUPFAM" id="SSF48726">
    <property type="entry name" value="Immunoglobulin"/>
    <property type="match status" value="1"/>
</dbReference>
<feature type="domain" description="C19orf38 Ig" evidence="4">
    <location>
        <begin position="232"/>
        <end position="298"/>
    </location>
</feature>
<keyword evidence="2" id="KW-0472">Membrane</keyword>